<feature type="transmembrane region" description="Helical" evidence="1">
    <location>
        <begin position="227"/>
        <end position="243"/>
    </location>
</feature>
<feature type="transmembrane region" description="Helical" evidence="1">
    <location>
        <begin position="148"/>
        <end position="166"/>
    </location>
</feature>
<reference evidence="2 3" key="1">
    <citation type="submission" date="2018-04" db="EMBL/GenBank/DDBJ databases">
        <title>Adhaeribacter sp. HMF7616 genome sequencing and assembly.</title>
        <authorList>
            <person name="Kang H."/>
            <person name="Kang J."/>
            <person name="Cha I."/>
            <person name="Kim H."/>
            <person name="Joh K."/>
        </authorList>
    </citation>
    <scope>NUCLEOTIDE SEQUENCE [LARGE SCALE GENOMIC DNA]</scope>
    <source>
        <strain evidence="2 3">HMF7616</strain>
    </source>
</reference>
<feature type="transmembrane region" description="Helical" evidence="1">
    <location>
        <begin position="115"/>
        <end position="136"/>
    </location>
</feature>
<accession>A0A369QMW4</accession>
<keyword evidence="3" id="KW-1185">Reference proteome</keyword>
<feature type="transmembrane region" description="Helical" evidence="1">
    <location>
        <begin position="249"/>
        <end position="265"/>
    </location>
</feature>
<dbReference type="Proteomes" id="UP000253919">
    <property type="component" value="Unassembled WGS sequence"/>
</dbReference>
<sequence length="452" mass="49635">MSYYSNNLSDVGYKQHLKSLDQFQEQERAESFQFLKAGIWAYFLLLIFEGALRKWFLPGLATPLLIIRDPIALWLIYQTWKRGLLLTNPYLLSITLIGVVGIFTSILLGHGSLPVALFGARILLLHFPLMFVIGYLFTREDVVKLGKITLWISIPMVVLVVLQFYSPQSAWVNRGVGGNMEGAGFSGALDFFRPPGTFSFTNGNTLFFSFVACFVFYFLLHPKSINWILLIGATVALLISIPISISRGLFFQVGVSLIFALLAAFRKPKYVTKLIPAVLLGVIMLIALSQTSVFKTAAGAFLARFEVANEAEGGMEGVLIDRFLGGMIGAITESSDLPFWGYGLGMGTNVGSMLLTGGTTFLIAEGEWGRVIGESGVLMGLTIIFIRLSLSIKMAVASYHKLVQDDILPWMLLSFSLLIIPQGQWAQPTSLGFSAMVGGLLLAALKDINPRD</sequence>
<dbReference type="AlphaFoldDB" id="A0A369QMW4"/>
<keyword evidence="1" id="KW-0812">Transmembrane</keyword>
<feature type="transmembrane region" description="Helical" evidence="1">
    <location>
        <begin position="89"/>
        <end position="109"/>
    </location>
</feature>
<feature type="transmembrane region" description="Helical" evidence="1">
    <location>
        <begin position="200"/>
        <end position="220"/>
    </location>
</feature>
<keyword evidence="1" id="KW-0472">Membrane</keyword>
<protein>
    <submittedName>
        <fullName evidence="2">Uncharacterized protein</fullName>
    </submittedName>
</protein>
<feature type="transmembrane region" description="Helical" evidence="1">
    <location>
        <begin position="277"/>
        <end position="302"/>
    </location>
</feature>
<proteinExistence type="predicted"/>
<keyword evidence="1" id="KW-1133">Transmembrane helix</keyword>
<feature type="transmembrane region" description="Helical" evidence="1">
    <location>
        <begin position="431"/>
        <end position="448"/>
    </location>
</feature>
<evidence type="ECO:0000313" key="3">
    <source>
        <dbReference type="Proteomes" id="UP000253919"/>
    </source>
</evidence>
<evidence type="ECO:0000313" key="2">
    <source>
        <dbReference type="EMBL" id="RDC66094.1"/>
    </source>
</evidence>
<feature type="transmembrane region" description="Helical" evidence="1">
    <location>
        <begin position="376"/>
        <end position="395"/>
    </location>
</feature>
<name>A0A369QMW4_9BACT</name>
<gene>
    <name evidence="2" type="ORF">AHMF7616_04725</name>
</gene>
<comment type="caution">
    <text evidence="2">The sequence shown here is derived from an EMBL/GenBank/DDBJ whole genome shotgun (WGS) entry which is preliminary data.</text>
</comment>
<organism evidence="2 3">
    <name type="scientific">Adhaeribacter pallidiroseus</name>
    <dbReference type="NCBI Taxonomy" id="2072847"/>
    <lineage>
        <taxon>Bacteria</taxon>
        <taxon>Pseudomonadati</taxon>
        <taxon>Bacteroidota</taxon>
        <taxon>Cytophagia</taxon>
        <taxon>Cytophagales</taxon>
        <taxon>Hymenobacteraceae</taxon>
        <taxon>Adhaeribacter</taxon>
    </lineage>
</organism>
<evidence type="ECO:0000256" key="1">
    <source>
        <dbReference type="SAM" id="Phobius"/>
    </source>
</evidence>
<feature type="transmembrane region" description="Helical" evidence="1">
    <location>
        <begin position="339"/>
        <end position="364"/>
    </location>
</feature>
<feature type="transmembrane region" description="Helical" evidence="1">
    <location>
        <begin position="58"/>
        <end position="77"/>
    </location>
</feature>
<dbReference type="EMBL" id="QASA01000001">
    <property type="protein sequence ID" value="RDC66094.1"/>
    <property type="molecule type" value="Genomic_DNA"/>
</dbReference>